<evidence type="ECO:0000313" key="1">
    <source>
        <dbReference type="EMBL" id="EEY17530.1"/>
    </source>
</evidence>
<keyword evidence="2" id="KW-1185">Reference proteome</keyword>
<reference evidence="2" key="1">
    <citation type="journal article" date="2011" name="PLoS Pathog.">
        <title>Comparative genomics yields insights into niche adaptation of plant vascular wilt pathogens.</title>
        <authorList>
            <person name="Klosterman S.J."/>
            <person name="Subbarao K.V."/>
            <person name="Kang S."/>
            <person name="Veronese P."/>
            <person name="Gold S.E."/>
            <person name="Thomma B.P.H.J."/>
            <person name="Chen Z."/>
            <person name="Henrissat B."/>
            <person name="Lee Y.-H."/>
            <person name="Park J."/>
            <person name="Garcia-Pedrajas M.D."/>
            <person name="Barbara D.J."/>
            <person name="Anchieta A."/>
            <person name="de Jonge R."/>
            <person name="Santhanam P."/>
            <person name="Maruthachalam K."/>
            <person name="Atallah Z."/>
            <person name="Amyotte S.G."/>
            <person name="Paz Z."/>
            <person name="Inderbitzin P."/>
            <person name="Hayes R.J."/>
            <person name="Heiman D.I."/>
            <person name="Young S."/>
            <person name="Zeng Q."/>
            <person name="Engels R."/>
            <person name="Galagan J."/>
            <person name="Cuomo C.A."/>
            <person name="Dobinson K.F."/>
            <person name="Ma L.-J."/>
        </authorList>
    </citation>
    <scope>NUCLEOTIDE SEQUENCE [LARGE SCALE GENOMIC DNA]</scope>
    <source>
        <strain evidence="2">VaMs.102 / ATCC MYA-4576 / FGSC 10136</strain>
    </source>
</reference>
<dbReference type="GeneID" id="9532376"/>
<organism evidence="2">
    <name type="scientific">Verticillium alfalfae (strain VaMs.102 / ATCC MYA-4576 / FGSC 10136)</name>
    <name type="common">Verticillium wilt of alfalfa</name>
    <name type="synonym">Verticillium albo-atrum</name>
    <dbReference type="NCBI Taxonomy" id="526221"/>
    <lineage>
        <taxon>Eukaryota</taxon>
        <taxon>Fungi</taxon>
        <taxon>Dikarya</taxon>
        <taxon>Ascomycota</taxon>
        <taxon>Pezizomycotina</taxon>
        <taxon>Sordariomycetes</taxon>
        <taxon>Hypocreomycetidae</taxon>
        <taxon>Glomerellales</taxon>
        <taxon>Plectosphaerellaceae</taxon>
        <taxon>Verticillium</taxon>
    </lineage>
</organism>
<gene>
    <name evidence="1" type="ORF">VDBG_03639</name>
</gene>
<dbReference type="AlphaFoldDB" id="C9SGL3"/>
<proteinExistence type="predicted"/>
<accession>C9SGL3</accession>
<dbReference type="RefSeq" id="XP_003005686.1">
    <property type="nucleotide sequence ID" value="XM_003005640.1"/>
</dbReference>
<dbReference type="HOGENOM" id="CLU_3052131_0_0_1"/>
<protein>
    <submittedName>
        <fullName evidence="1">Uncharacterized protein</fullName>
    </submittedName>
</protein>
<dbReference type="Proteomes" id="UP000008698">
    <property type="component" value="Unassembled WGS sequence"/>
</dbReference>
<name>C9SGL3_VERA1</name>
<evidence type="ECO:0000313" key="2">
    <source>
        <dbReference type="Proteomes" id="UP000008698"/>
    </source>
</evidence>
<dbReference type="EMBL" id="DS985217">
    <property type="protein sequence ID" value="EEY17530.1"/>
    <property type="molecule type" value="Genomic_DNA"/>
</dbReference>
<dbReference type="KEGG" id="val:VDBG_03639"/>
<sequence>MRRQMQQCRHGLHLAIKQGSKEWILPIPSVYGDARIFREPHKHQSGKPFGREKV</sequence>